<dbReference type="Proteomes" id="UP001597526">
    <property type="component" value="Unassembled WGS sequence"/>
</dbReference>
<dbReference type="RefSeq" id="WP_377767939.1">
    <property type="nucleotide sequence ID" value="NZ_JBHULB010000078.1"/>
</dbReference>
<keyword evidence="7" id="KW-1185">Reference proteome</keyword>
<dbReference type="SUPFAM" id="SSF46894">
    <property type="entry name" value="C-terminal effector domain of the bipartite response regulators"/>
    <property type="match status" value="1"/>
</dbReference>
<evidence type="ECO:0000313" key="7">
    <source>
        <dbReference type="Proteomes" id="UP001597526"/>
    </source>
</evidence>
<dbReference type="PROSITE" id="PS00622">
    <property type="entry name" value="HTH_LUXR_1"/>
    <property type="match status" value="1"/>
</dbReference>
<comment type="caution">
    <text evidence="6">The sequence shown here is derived from an EMBL/GenBank/DDBJ whole genome shotgun (WGS) entry which is preliminary data.</text>
</comment>
<dbReference type="InterPro" id="IPR016032">
    <property type="entry name" value="Sig_transdc_resp-reg_C-effctor"/>
</dbReference>
<keyword evidence="2" id="KW-0238">DNA-binding</keyword>
<dbReference type="SMART" id="SM00421">
    <property type="entry name" value="HTH_LUXR"/>
    <property type="match status" value="1"/>
</dbReference>
<reference evidence="7" key="1">
    <citation type="journal article" date="2019" name="Int. J. Syst. Evol. Microbiol.">
        <title>The Global Catalogue of Microorganisms (GCM) 10K type strain sequencing project: providing services to taxonomists for standard genome sequencing and annotation.</title>
        <authorList>
            <consortium name="The Broad Institute Genomics Platform"/>
            <consortium name="The Broad Institute Genome Sequencing Center for Infectious Disease"/>
            <person name="Wu L."/>
            <person name="Ma J."/>
        </authorList>
    </citation>
    <scope>NUCLEOTIDE SEQUENCE [LARGE SCALE GENOMIC DNA]</scope>
    <source>
        <strain evidence="7">KCTC 52368</strain>
    </source>
</reference>
<dbReference type="PROSITE" id="PS50043">
    <property type="entry name" value="HTH_LUXR_2"/>
    <property type="match status" value="1"/>
</dbReference>
<dbReference type="PANTHER" id="PTHR44688:SF16">
    <property type="entry name" value="DNA-BINDING TRANSCRIPTIONAL ACTIVATOR DEVR_DOSR"/>
    <property type="match status" value="1"/>
</dbReference>
<evidence type="ECO:0000256" key="4">
    <source>
        <dbReference type="SAM" id="Phobius"/>
    </source>
</evidence>
<sequence length="348" mass="40443">MKQILLFVFCANIMLVKAQYQFTGEVTDGYENQSVYLSLIENYRKSSRVYADQVLKETKTDSLGYFTFEGDNLSPQNRIYSIHIDGCNETNSGGSHFLKDCYNTQRVLFIAKKGDSINFPLLSNDQALCEIASTNKSSDLLLEIEGLKEEMILDFMTYNSEANESLNLRKWFRTFKEFGEANDEPLAELYIYDFLSDRGNETHSFYLSDVKISPYYEELALRLNSRYANASFTSQFQNELEADKMLINHIDKNARSSFWPYLLWGGLFFLIIQVAYFNFKRRERNKKKNPFDILTSQERTIMVKIAEGKSNKEIANELFISLSTVKTHINSLYKKLHVSSREEIKTLL</sequence>
<evidence type="ECO:0000259" key="5">
    <source>
        <dbReference type="PROSITE" id="PS50043"/>
    </source>
</evidence>
<keyword evidence="3" id="KW-0804">Transcription</keyword>
<dbReference type="Pfam" id="PF00196">
    <property type="entry name" value="GerE"/>
    <property type="match status" value="1"/>
</dbReference>
<gene>
    <name evidence="6" type="ORF">ACFSQJ_15855</name>
</gene>
<protein>
    <submittedName>
        <fullName evidence="6">Response regulator transcription factor</fullName>
    </submittedName>
</protein>
<dbReference type="InterPro" id="IPR036388">
    <property type="entry name" value="WH-like_DNA-bd_sf"/>
</dbReference>
<dbReference type="PRINTS" id="PR00038">
    <property type="entry name" value="HTHLUXR"/>
</dbReference>
<keyword evidence="1" id="KW-0805">Transcription regulation</keyword>
<dbReference type="Gene3D" id="1.10.10.10">
    <property type="entry name" value="Winged helix-like DNA-binding domain superfamily/Winged helix DNA-binding domain"/>
    <property type="match status" value="1"/>
</dbReference>
<evidence type="ECO:0000313" key="6">
    <source>
        <dbReference type="EMBL" id="MFD2588411.1"/>
    </source>
</evidence>
<evidence type="ECO:0000256" key="2">
    <source>
        <dbReference type="ARBA" id="ARBA00023125"/>
    </source>
</evidence>
<keyword evidence="4" id="KW-1133">Transmembrane helix</keyword>
<feature type="transmembrane region" description="Helical" evidence="4">
    <location>
        <begin position="258"/>
        <end position="279"/>
    </location>
</feature>
<feature type="domain" description="HTH luxR-type" evidence="5">
    <location>
        <begin position="287"/>
        <end position="348"/>
    </location>
</feature>
<dbReference type="EMBL" id="JBHULB010000078">
    <property type="protein sequence ID" value="MFD2588411.1"/>
    <property type="molecule type" value="Genomic_DNA"/>
</dbReference>
<keyword evidence="4" id="KW-0472">Membrane</keyword>
<dbReference type="InterPro" id="IPR000792">
    <property type="entry name" value="Tscrpt_reg_LuxR_C"/>
</dbReference>
<evidence type="ECO:0000256" key="3">
    <source>
        <dbReference type="ARBA" id="ARBA00023163"/>
    </source>
</evidence>
<dbReference type="CDD" id="cd06170">
    <property type="entry name" value="LuxR_C_like"/>
    <property type="match status" value="1"/>
</dbReference>
<name>A0ABW5N023_9FLAO</name>
<proteinExistence type="predicted"/>
<accession>A0ABW5N023</accession>
<evidence type="ECO:0000256" key="1">
    <source>
        <dbReference type="ARBA" id="ARBA00023015"/>
    </source>
</evidence>
<dbReference type="PANTHER" id="PTHR44688">
    <property type="entry name" value="DNA-BINDING TRANSCRIPTIONAL ACTIVATOR DEVR_DOSR"/>
    <property type="match status" value="1"/>
</dbReference>
<keyword evidence="4" id="KW-0812">Transmembrane</keyword>
<organism evidence="6 7">
    <name type="scientific">Croceitalea marina</name>
    <dbReference type="NCBI Taxonomy" id="1775166"/>
    <lineage>
        <taxon>Bacteria</taxon>
        <taxon>Pseudomonadati</taxon>
        <taxon>Bacteroidota</taxon>
        <taxon>Flavobacteriia</taxon>
        <taxon>Flavobacteriales</taxon>
        <taxon>Flavobacteriaceae</taxon>
        <taxon>Croceitalea</taxon>
    </lineage>
</organism>